<dbReference type="PANTHER" id="PTHR43756:SF5">
    <property type="entry name" value="CHOLINE MONOOXYGENASE, CHLOROPLASTIC"/>
    <property type="match status" value="1"/>
</dbReference>
<gene>
    <name evidence="9" type="primary">cntA</name>
    <name evidence="9" type="ORF">LMG28688_05226</name>
</gene>
<protein>
    <submittedName>
        <fullName evidence="9">Carnitine monooxygenase oxygenase subunit</fullName>
        <ecNumber evidence="9">1.14.13.239</ecNumber>
    </submittedName>
</protein>
<keyword evidence="6" id="KW-0408">Iron</keyword>
<dbReference type="GO" id="GO:0005506">
    <property type="term" value="F:iron ion binding"/>
    <property type="evidence" value="ECO:0007669"/>
    <property type="project" value="InterPro"/>
</dbReference>
<dbReference type="Gene3D" id="2.102.10.10">
    <property type="entry name" value="Rieske [2Fe-2S] iron-sulphur domain"/>
    <property type="match status" value="1"/>
</dbReference>
<dbReference type="InterPro" id="IPR017941">
    <property type="entry name" value="Rieske_2Fe-2S"/>
</dbReference>
<keyword evidence="4" id="KW-0479">Metal-binding</keyword>
<organism evidence="9 10">
    <name type="scientific">Paraburkholderia caffeinitolerans</name>
    <dbReference type="NCBI Taxonomy" id="1723730"/>
    <lineage>
        <taxon>Bacteria</taxon>
        <taxon>Pseudomonadati</taxon>
        <taxon>Pseudomonadota</taxon>
        <taxon>Betaproteobacteria</taxon>
        <taxon>Burkholderiales</taxon>
        <taxon>Burkholderiaceae</taxon>
        <taxon>Paraburkholderia</taxon>
    </lineage>
</organism>
<keyword evidence="7" id="KW-0411">Iron-sulfur</keyword>
<reference evidence="9 10" key="1">
    <citation type="submission" date="2020-04" db="EMBL/GenBank/DDBJ databases">
        <authorList>
            <person name="De Canck E."/>
        </authorList>
    </citation>
    <scope>NUCLEOTIDE SEQUENCE [LARGE SCALE GENOMIC DNA]</scope>
    <source>
        <strain evidence="9 10">LMG 28688</strain>
    </source>
</reference>
<dbReference type="GO" id="GO:0004497">
    <property type="term" value="F:monooxygenase activity"/>
    <property type="evidence" value="ECO:0007669"/>
    <property type="project" value="UniProtKB-KW"/>
</dbReference>
<evidence type="ECO:0000256" key="7">
    <source>
        <dbReference type="ARBA" id="ARBA00023014"/>
    </source>
</evidence>
<comment type="similarity">
    <text evidence="2">Belongs to the bacterial ring-hydroxylating dioxygenase alpha subunit family.</text>
</comment>
<accession>A0A6J5GHF8</accession>
<sequence length="406" mass="45424">MNAPTEIKYFPLSQLQTVLNPIEQAAGLGNAFYTSEQYFEVERDTVLSQEWVCVGFADDLKQPSSVKPVDFMGLPLLITRNREGVLQVFHNVCSHRGMKLVQEAGEIQGVIRCPYHSWTYDLNGTLKGTPHVGGINQHKDARVPCEKHGLKALRSHVWMGMVFVNLSGTAPDFAEVVRPLTERWSKFLGDDGNALMTVPNEGGAWSVEVKCNWKLAVENYCEAYHLPWVHPSLNSYSRLEDHYNIAFADQFAGQGSYAYNLADVEGTSLPTFPSWPADRMRTAEYVALFPNVLLGIQADHAFAMMLQPLAANRTVEHLRLLFVGKDAADAPQYEASRQAVLNAWRVVFSEDIGAVQGMQAGRQSPGFKGGVFSPEMDQPTHYFHQWMARRVLAHGQAQNPDQQRAE</sequence>
<keyword evidence="3" id="KW-0001">2Fe-2S</keyword>
<evidence type="ECO:0000259" key="8">
    <source>
        <dbReference type="PROSITE" id="PS51296"/>
    </source>
</evidence>
<evidence type="ECO:0000256" key="6">
    <source>
        <dbReference type="ARBA" id="ARBA00023004"/>
    </source>
</evidence>
<dbReference type="GO" id="GO:0051537">
    <property type="term" value="F:2 iron, 2 sulfur cluster binding"/>
    <property type="evidence" value="ECO:0007669"/>
    <property type="project" value="UniProtKB-KW"/>
</dbReference>
<feature type="domain" description="Rieske" evidence="8">
    <location>
        <begin position="51"/>
        <end position="164"/>
    </location>
</feature>
<dbReference type="Gene3D" id="3.90.380.10">
    <property type="entry name" value="Naphthalene 1,2-dioxygenase Alpha Subunit, Chain A, domain 1"/>
    <property type="match status" value="2"/>
</dbReference>
<proteinExistence type="inferred from homology"/>
<dbReference type="RefSeq" id="WP_175197126.1">
    <property type="nucleotide sequence ID" value="NZ_CADIKL010000033.1"/>
</dbReference>
<dbReference type="SUPFAM" id="SSF50022">
    <property type="entry name" value="ISP domain"/>
    <property type="match status" value="1"/>
</dbReference>
<dbReference type="InterPro" id="IPR015879">
    <property type="entry name" value="Ring_hydroxy_dOase_asu_C_dom"/>
</dbReference>
<dbReference type="PROSITE" id="PS51296">
    <property type="entry name" value="RIESKE"/>
    <property type="match status" value="1"/>
</dbReference>
<dbReference type="AlphaFoldDB" id="A0A6J5GHF8"/>
<comment type="cofactor">
    <cofactor evidence="1">
        <name>Fe cation</name>
        <dbReference type="ChEBI" id="CHEBI:24875"/>
    </cofactor>
</comment>
<evidence type="ECO:0000313" key="9">
    <source>
        <dbReference type="EMBL" id="CAB3800747.1"/>
    </source>
</evidence>
<dbReference type="Pfam" id="PF00355">
    <property type="entry name" value="Rieske"/>
    <property type="match status" value="1"/>
</dbReference>
<keyword evidence="9" id="KW-0503">Monooxygenase</keyword>
<dbReference type="InterPro" id="IPR001663">
    <property type="entry name" value="Rng_hydr_dOase-A"/>
</dbReference>
<dbReference type="InterPro" id="IPR036922">
    <property type="entry name" value="Rieske_2Fe-2S_sf"/>
</dbReference>
<dbReference type="Proteomes" id="UP000494119">
    <property type="component" value="Unassembled WGS sequence"/>
</dbReference>
<name>A0A6J5GHF8_9BURK</name>
<evidence type="ECO:0000256" key="3">
    <source>
        <dbReference type="ARBA" id="ARBA00022714"/>
    </source>
</evidence>
<evidence type="ECO:0000256" key="2">
    <source>
        <dbReference type="ARBA" id="ARBA00008751"/>
    </source>
</evidence>
<dbReference type="SUPFAM" id="SSF55961">
    <property type="entry name" value="Bet v1-like"/>
    <property type="match status" value="1"/>
</dbReference>
<dbReference type="CDD" id="cd00680">
    <property type="entry name" value="RHO_alpha_C"/>
    <property type="match status" value="1"/>
</dbReference>
<dbReference type="EC" id="1.14.13.239" evidence="9"/>
<keyword evidence="5 9" id="KW-0560">Oxidoreductase</keyword>
<dbReference type="CDD" id="cd03469">
    <property type="entry name" value="Rieske_RO_Alpha_N"/>
    <property type="match status" value="1"/>
</dbReference>
<evidence type="ECO:0000256" key="1">
    <source>
        <dbReference type="ARBA" id="ARBA00001962"/>
    </source>
</evidence>
<dbReference type="EMBL" id="CADIKL010000033">
    <property type="protein sequence ID" value="CAB3800747.1"/>
    <property type="molecule type" value="Genomic_DNA"/>
</dbReference>
<keyword evidence="10" id="KW-1185">Reference proteome</keyword>
<dbReference type="PANTHER" id="PTHR43756">
    <property type="entry name" value="CHOLINE MONOOXYGENASE, CHLOROPLASTIC"/>
    <property type="match status" value="1"/>
</dbReference>
<evidence type="ECO:0000313" key="10">
    <source>
        <dbReference type="Proteomes" id="UP000494119"/>
    </source>
</evidence>
<dbReference type="PRINTS" id="PR00090">
    <property type="entry name" value="RNGDIOXGNASE"/>
</dbReference>
<evidence type="ECO:0000256" key="4">
    <source>
        <dbReference type="ARBA" id="ARBA00022723"/>
    </source>
</evidence>
<dbReference type="Pfam" id="PF00848">
    <property type="entry name" value="Ring_hydroxyl_A"/>
    <property type="match status" value="1"/>
</dbReference>
<evidence type="ECO:0000256" key="5">
    <source>
        <dbReference type="ARBA" id="ARBA00023002"/>
    </source>
</evidence>